<evidence type="ECO:0000256" key="2">
    <source>
        <dbReference type="ARBA" id="ARBA00022679"/>
    </source>
</evidence>
<organism evidence="3 4">
    <name type="scientific">Thermanaerovibrio acidaminovorans (strain ATCC 49978 / DSM 6589 / Su883)</name>
    <name type="common">Selenomonas acidaminovorans</name>
    <dbReference type="NCBI Taxonomy" id="525903"/>
    <lineage>
        <taxon>Bacteria</taxon>
        <taxon>Thermotogati</taxon>
        <taxon>Synergistota</taxon>
        <taxon>Synergistia</taxon>
        <taxon>Synergistales</taxon>
        <taxon>Synergistaceae</taxon>
        <taxon>Thermanaerovibrio</taxon>
    </lineage>
</organism>
<dbReference type="eggNOG" id="COG0742">
    <property type="taxonomic scope" value="Bacteria"/>
</dbReference>
<dbReference type="SUPFAM" id="SSF53335">
    <property type="entry name" value="S-adenosyl-L-methionine-dependent methyltransferases"/>
    <property type="match status" value="1"/>
</dbReference>
<keyword evidence="4" id="KW-1185">Reference proteome</keyword>
<dbReference type="HOGENOM" id="CLU_075826_0_2_0"/>
<dbReference type="PANTHER" id="PTHR43542:SF1">
    <property type="entry name" value="METHYLTRANSFERASE"/>
    <property type="match status" value="1"/>
</dbReference>
<dbReference type="Pfam" id="PF03602">
    <property type="entry name" value="Cons_hypoth95"/>
    <property type="match status" value="1"/>
</dbReference>
<dbReference type="KEGG" id="tai:Taci_1108"/>
<sequence length="169" mass="18157">MARRGSHQAAGRARPTSGKVLQALFNILGPLEGVDFLDLFAGSGRVSVEAASRGARVTAVEVDRRCCEAMRTLGGFRVVQGDVRRFIPRAAREGDSYGVVFADPPYCMGWVEELLELLRGNRTVVAPGGLVVLEHSVREPIPEGLGADSRVYGETVLSFVDPFREGGGL</sequence>
<dbReference type="OrthoDB" id="9803017at2"/>
<dbReference type="Gene3D" id="3.40.50.150">
    <property type="entry name" value="Vaccinia Virus protein VP39"/>
    <property type="match status" value="1"/>
</dbReference>
<dbReference type="PROSITE" id="PS00092">
    <property type="entry name" value="N6_MTASE"/>
    <property type="match status" value="1"/>
</dbReference>
<evidence type="ECO:0008006" key="5">
    <source>
        <dbReference type="Google" id="ProtNLM"/>
    </source>
</evidence>
<gene>
    <name evidence="3" type="ordered locus">Taci_1108</name>
</gene>
<dbReference type="InterPro" id="IPR004398">
    <property type="entry name" value="RNA_MeTrfase_RsmD"/>
</dbReference>
<keyword evidence="2" id="KW-0808">Transferase</keyword>
<accession>D1B5P9</accession>
<dbReference type="CDD" id="cd02440">
    <property type="entry name" value="AdoMet_MTases"/>
    <property type="match status" value="1"/>
</dbReference>
<dbReference type="InterPro" id="IPR029063">
    <property type="entry name" value="SAM-dependent_MTases_sf"/>
</dbReference>
<keyword evidence="1" id="KW-0489">Methyltransferase</keyword>
<evidence type="ECO:0000256" key="1">
    <source>
        <dbReference type="ARBA" id="ARBA00022603"/>
    </source>
</evidence>
<proteinExistence type="predicted"/>
<dbReference type="PIRSF" id="PIRSF004553">
    <property type="entry name" value="CHP00095"/>
    <property type="match status" value="1"/>
</dbReference>
<dbReference type="Proteomes" id="UP000002030">
    <property type="component" value="Chromosome"/>
</dbReference>
<reference evidence="3 4" key="1">
    <citation type="journal article" date="2009" name="Stand. Genomic Sci.">
        <title>Complete genome sequence of Thermanaerovibrio acidaminovorans type strain (Su883).</title>
        <authorList>
            <person name="Chovatia M."/>
            <person name="Sikorski J."/>
            <person name="Schroder M."/>
            <person name="Lapidus A."/>
            <person name="Nolan M."/>
            <person name="Tice H."/>
            <person name="Glavina Del Rio T."/>
            <person name="Copeland A."/>
            <person name="Cheng J.F."/>
            <person name="Lucas S."/>
            <person name="Chen F."/>
            <person name="Bruce D."/>
            <person name="Goodwin L."/>
            <person name="Pitluck S."/>
            <person name="Ivanova N."/>
            <person name="Mavromatis K."/>
            <person name="Ovchinnikova G."/>
            <person name="Pati A."/>
            <person name="Chen A."/>
            <person name="Palaniappan K."/>
            <person name="Land M."/>
            <person name="Hauser L."/>
            <person name="Chang Y.J."/>
            <person name="Jeffries C.D."/>
            <person name="Chain P."/>
            <person name="Saunders E."/>
            <person name="Detter J.C."/>
            <person name="Brettin T."/>
            <person name="Rohde M."/>
            <person name="Goker M."/>
            <person name="Spring S."/>
            <person name="Bristow J."/>
            <person name="Markowitz V."/>
            <person name="Hugenholtz P."/>
            <person name="Kyrpides N.C."/>
            <person name="Klenk H.P."/>
            <person name="Eisen J.A."/>
        </authorList>
    </citation>
    <scope>NUCLEOTIDE SEQUENCE [LARGE SCALE GENOMIC DNA]</scope>
    <source>
        <strain evidence="4">ATCC 49978 / DSM 6589 / Su883</strain>
    </source>
</reference>
<dbReference type="RefSeq" id="WP_012869855.1">
    <property type="nucleotide sequence ID" value="NC_013522.1"/>
</dbReference>
<dbReference type="InterPro" id="IPR002052">
    <property type="entry name" value="DNA_methylase_N6_adenine_CS"/>
</dbReference>
<name>D1B5P9_THEAS</name>
<dbReference type="GO" id="GO:0008168">
    <property type="term" value="F:methyltransferase activity"/>
    <property type="evidence" value="ECO:0007669"/>
    <property type="project" value="UniProtKB-KW"/>
</dbReference>
<dbReference type="GO" id="GO:0003676">
    <property type="term" value="F:nucleic acid binding"/>
    <property type="evidence" value="ECO:0007669"/>
    <property type="project" value="InterPro"/>
</dbReference>
<evidence type="ECO:0000313" key="3">
    <source>
        <dbReference type="EMBL" id="ACZ19340.1"/>
    </source>
</evidence>
<evidence type="ECO:0000313" key="4">
    <source>
        <dbReference type="Proteomes" id="UP000002030"/>
    </source>
</evidence>
<dbReference type="EMBL" id="CP001818">
    <property type="protein sequence ID" value="ACZ19340.1"/>
    <property type="molecule type" value="Genomic_DNA"/>
</dbReference>
<dbReference type="PANTHER" id="PTHR43542">
    <property type="entry name" value="METHYLTRANSFERASE"/>
    <property type="match status" value="1"/>
</dbReference>
<dbReference type="GO" id="GO:0031167">
    <property type="term" value="P:rRNA methylation"/>
    <property type="evidence" value="ECO:0007669"/>
    <property type="project" value="InterPro"/>
</dbReference>
<protein>
    <recommendedName>
        <fullName evidence="5">Methyltransferase</fullName>
    </recommendedName>
</protein>
<dbReference type="AlphaFoldDB" id="D1B5P9"/>
<dbReference type="STRING" id="525903.Taci_1108"/>
<dbReference type="EnsemblBacteria" id="ACZ19340">
    <property type="protein sequence ID" value="ACZ19340"/>
    <property type="gene ID" value="Taci_1108"/>
</dbReference>